<dbReference type="CDD" id="cd00316">
    <property type="entry name" value="Oxidoreductase_nitrogenase"/>
    <property type="match status" value="1"/>
</dbReference>
<comment type="caution">
    <text evidence="2">The sequence shown here is derived from an EMBL/GenBank/DDBJ whole genome shotgun (WGS) entry which is preliminary data.</text>
</comment>
<gene>
    <name evidence="2" type="ORF">DPC56_05745</name>
</gene>
<accession>A0A328PB97</accession>
<dbReference type="EMBL" id="QLOE01000006">
    <property type="protein sequence ID" value="RAO78930.1"/>
    <property type="molecule type" value="Genomic_DNA"/>
</dbReference>
<dbReference type="InterPro" id="IPR049939">
    <property type="entry name" value="NifE-like"/>
</dbReference>
<dbReference type="Gene3D" id="3.40.50.12380">
    <property type="entry name" value="Nitrogenase MoFe cofactor biosynthesis protein NifE, C-terminal"/>
    <property type="match status" value="1"/>
</dbReference>
<evidence type="ECO:0000313" key="3">
    <source>
        <dbReference type="Proteomes" id="UP000249782"/>
    </source>
</evidence>
<feature type="domain" description="Nitrogenase/oxidoreductase component 1" evidence="1">
    <location>
        <begin position="7"/>
        <end position="394"/>
    </location>
</feature>
<dbReference type="PANTHER" id="PTHR42956:SF1">
    <property type="entry name" value="NITROGENASE IRON-MOLYBDENUM COFACTOR BIOSYNTHESIS PROTEIN NIFE"/>
    <property type="match status" value="1"/>
</dbReference>
<dbReference type="GO" id="GO:0016491">
    <property type="term" value="F:oxidoreductase activity"/>
    <property type="evidence" value="ECO:0007669"/>
    <property type="project" value="InterPro"/>
</dbReference>
<dbReference type="OrthoDB" id="61861at2157"/>
<evidence type="ECO:0000259" key="1">
    <source>
        <dbReference type="Pfam" id="PF00148"/>
    </source>
</evidence>
<dbReference type="SUPFAM" id="SSF53807">
    <property type="entry name" value="Helical backbone' metal receptor"/>
    <property type="match status" value="1"/>
</dbReference>
<sequence length="398" mass="44645">MEPMSTCKLFGAIRALIGIKNTIPVIHGPRGCAYHIRYLLSVRSGSKIRICSTELSQEDIVFGAENKLEETIIAVDRTYKPDLIPILTSCSTSIIGEDIQKVARELKDEINADIITISAGGFESDQSGGYEEVLETLIKDITIPNQTNEKAEKPSINLIGVFRGGPDLLKLKKTLKRMGVNINCVLTSGSKLEDIRNIPLAHLNYSFCDISGIIPCKILKEEFEMPFIYYPFPMGFSNSLNFFKTLIDHFKLDYPLQREYDKLKPSIDYFHQELNGYKAAIIAGPTRAIALTSFVRELGMTPILISIDLIGEYTLKELQWAIGDAKPKILIEPELREIEKFIEKEKPNIILGGLGESYFSYNFKIPVLDVMHGKELTLGFQGALTISQKILNLIKSNF</sequence>
<organism evidence="2 3">
    <name type="scientific">Methanothermobacter tenebrarum</name>
    <dbReference type="NCBI Taxonomy" id="680118"/>
    <lineage>
        <taxon>Archaea</taxon>
        <taxon>Methanobacteriati</taxon>
        <taxon>Methanobacteriota</taxon>
        <taxon>Methanomada group</taxon>
        <taxon>Methanobacteria</taxon>
        <taxon>Methanobacteriales</taxon>
        <taxon>Methanobacteriaceae</taxon>
        <taxon>Methanothermobacter</taxon>
    </lineage>
</organism>
<keyword evidence="3" id="KW-1185">Reference proteome</keyword>
<reference evidence="2 3" key="1">
    <citation type="submission" date="2018-06" db="EMBL/GenBank/DDBJ databases">
        <title>Draft genome sequence of hyperthermophilic methanogen Methanothermobacter tenebrarum sp. MCM-B 1447.</title>
        <authorList>
            <person name="Pore S.D."/>
            <person name="Dagar S."/>
            <person name="Dhakephalkar P.K."/>
        </authorList>
    </citation>
    <scope>NUCLEOTIDE SEQUENCE [LARGE SCALE GENOMIC DNA]</scope>
    <source>
        <strain evidence="2 3">MCM B 1447</strain>
    </source>
</reference>
<proteinExistence type="predicted"/>
<name>A0A328PB97_9EURY</name>
<dbReference type="InterPro" id="IPR000510">
    <property type="entry name" value="Nase/OxRdtase_comp1"/>
</dbReference>
<dbReference type="PANTHER" id="PTHR42956">
    <property type="entry name" value="NITROGENASE IRON-MOLYBDENUM COFACTOR BIOSYNTHESIS PROTEIN NIFE"/>
    <property type="match status" value="1"/>
</dbReference>
<evidence type="ECO:0000313" key="2">
    <source>
        <dbReference type="EMBL" id="RAO78930.1"/>
    </source>
</evidence>
<dbReference type="Gene3D" id="3.40.50.1980">
    <property type="entry name" value="Nitrogenase molybdenum iron protein domain"/>
    <property type="match status" value="1"/>
</dbReference>
<dbReference type="Proteomes" id="UP000249782">
    <property type="component" value="Unassembled WGS sequence"/>
</dbReference>
<dbReference type="Pfam" id="PF00148">
    <property type="entry name" value="Oxidored_nitro"/>
    <property type="match status" value="1"/>
</dbReference>
<dbReference type="RefSeq" id="WP_112094117.1">
    <property type="nucleotide sequence ID" value="NZ_QLOE01000006.1"/>
</dbReference>
<dbReference type="AlphaFoldDB" id="A0A328PB97"/>
<protein>
    <submittedName>
        <fullName evidence="2">Nitrogen fixation protein NifE</fullName>
    </submittedName>
</protein>